<keyword evidence="2" id="KW-1185">Reference proteome</keyword>
<dbReference type="GeneID" id="54283598"/>
<name>A0A6A5XCL0_9PLEO</name>
<gene>
    <name evidence="1" type="ORF">BU24DRAFT_414188</name>
</gene>
<proteinExistence type="predicted"/>
<evidence type="ECO:0000313" key="2">
    <source>
        <dbReference type="Proteomes" id="UP000799778"/>
    </source>
</evidence>
<dbReference type="AlphaFoldDB" id="A0A6A5XCL0"/>
<dbReference type="Proteomes" id="UP000799778">
    <property type="component" value="Unassembled WGS sequence"/>
</dbReference>
<dbReference type="RefSeq" id="XP_033378962.1">
    <property type="nucleotide sequence ID" value="XM_033526201.1"/>
</dbReference>
<protein>
    <submittedName>
        <fullName evidence="1">Uncharacterized protein</fullName>
    </submittedName>
</protein>
<reference evidence="1" key="1">
    <citation type="journal article" date="2020" name="Stud. Mycol.">
        <title>101 Dothideomycetes genomes: a test case for predicting lifestyles and emergence of pathogens.</title>
        <authorList>
            <person name="Haridas S."/>
            <person name="Albert R."/>
            <person name="Binder M."/>
            <person name="Bloem J."/>
            <person name="Labutti K."/>
            <person name="Salamov A."/>
            <person name="Andreopoulos B."/>
            <person name="Baker S."/>
            <person name="Barry K."/>
            <person name="Bills G."/>
            <person name="Bluhm B."/>
            <person name="Cannon C."/>
            <person name="Castanera R."/>
            <person name="Culley D."/>
            <person name="Daum C."/>
            <person name="Ezra D."/>
            <person name="Gonzalez J."/>
            <person name="Henrissat B."/>
            <person name="Kuo A."/>
            <person name="Liang C."/>
            <person name="Lipzen A."/>
            <person name="Lutzoni F."/>
            <person name="Magnuson J."/>
            <person name="Mondo S."/>
            <person name="Nolan M."/>
            <person name="Ohm R."/>
            <person name="Pangilinan J."/>
            <person name="Park H.-J."/>
            <person name="Ramirez L."/>
            <person name="Alfaro M."/>
            <person name="Sun H."/>
            <person name="Tritt A."/>
            <person name="Yoshinaga Y."/>
            <person name="Zwiers L.-H."/>
            <person name="Turgeon B."/>
            <person name="Goodwin S."/>
            <person name="Spatafora J."/>
            <person name="Crous P."/>
            <person name="Grigoriev I."/>
        </authorList>
    </citation>
    <scope>NUCLEOTIDE SEQUENCE</scope>
    <source>
        <strain evidence="1">CBS 175.79</strain>
    </source>
</reference>
<accession>A0A6A5XCL0</accession>
<dbReference type="EMBL" id="ML978076">
    <property type="protein sequence ID" value="KAF2010623.1"/>
    <property type="molecule type" value="Genomic_DNA"/>
</dbReference>
<evidence type="ECO:0000313" key="1">
    <source>
        <dbReference type="EMBL" id="KAF2010623.1"/>
    </source>
</evidence>
<organism evidence="1 2">
    <name type="scientific">Aaosphaeria arxii CBS 175.79</name>
    <dbReference type="NCBI Taxonomy" id="1450172"/>
    <lineage>
        <taxon>Eukaryota</taxon>
        <taxon>Fungi</taxon>
        <taxon>Dikarya</taxon>
        <taxon>Ascomycota</taxon>
        <taxon>Pezizomycotina</taxon>
        <taxon>Dothideomycetes</taxon>
        <taxon>Pleosporomycetidae</taxon>
        <taxon>Pleosporales</taxon>
        <taxon>Pleosporales incertae sedis</taxon>
        <taxon>Aaosphaeria</taxon>
    </lineage>
</organism>
<sequence>MTGIIATDRKLMPQERQYLQDDVRVAVGQKDYPAPQEPALVSTWEDELNIKEVLYGVSTDLDREALAGRFLQLFRYLSKAVYAYGAGLRHQIRGFGVKMAVEAVNLIIDMYSRSGIYRFNQTAAYNLTHKLKVGKPNVRAFEYAGHEGFTGIIQDFFLAYSRTGGHVNDTPNATSDLLNAIAAVEFYNSFRALSAAFENTRSKAYRLGQKIVGPRPFASGEEMAKHFFAKACGYALTNAEKELEFAALYAKMYNFSPTMILFLPHSYKTRIRKLGIPRMRRLVMAMAMPGHLPEIRQQWAHAGKQLYDSVKNSKGTAKVPHIYLRTLHEGVPRTMVDITSEVDMHFRTVIRSAPNKRKAAALEERF</sequence>